<dbReference type="WBParaSite" id="ES5_v2.g10760.t1">
    <property type="protein sequence ID" value="ES5_v2.g10760.t1"/>
    <property type="gene ID" value="ES5_v2.g10760"/>
</dbReference>
<proteinExistence type="predicted"/>
<evidence type="ECO:0000313" key="2">
    <source>
        <dbReference type="WBParaSite" id="ES5_v2.g10760.t1"/>
    </source>
</evidence>
<sequence length="308" mass="36192">MDFTEKSSEQQLLSEMKRLKERIKQMEELYSEEDEKKYQQIQALKQQKRELEEKVENLQTKLYNVEFNLSMSSSCSSPLNDSTVYEHDTTVDTSFTTNSNFDDSMLSLSEDFAILQDSFHSLSDEKSELETKNDKLNAKNDELQQIIEDLCFKNYTQQEMIQKVKSMNFELCKENQDLYKTVCRLQMEIEELQSCKNLNETQMSLFDELEDVKKKEEKFQQDSIPEIIVIENKNTFKVLAKESFKSYEFGELQIIKKKRKSFFKTSLSRLVSLLSVCFDYLAAGVQLELIFPVPLSDVCFFQNQPSFP</sequence>
<dbReference type="Proteomes" id="UP000887579">
    <property type="component" value="Unplaced"/>
</dbReference>
<reference evidence="2" key="1">
    <citation type="submission" date="2022-11" db="UniProtKB">
        <authorList>
            <consortium name="WormBaseParasite"/>
        </authorList>
    </citation>
    <scope>IDENTIFICATION</scope>
</reference>
<accession>A0AC34F1V4</accession>
<evidence type="ECO:0000313" key="1">
    <source>
        <dbReference type="Proteomes" id="UP000887579"/>
    </source>
</evidence>
<name>A0AC34F1V4_9BILA</name>
<protein>
    <submittedName>
        <fullName evidence="2">Uncharacterized protein</fullName>
    </submittedName>
</protein>
<organism evidence="1 2">
    <name type="scientific">Panagrolaimus sp. ES5</name>
    <dbReference type="NCBI Taxonomy" id="591445"/>
    <lineage>
        <taxon>Eukaryota</taxon>
        <taxon>Metazoa</taxon>
        <taxon>Ecdysozoa</taxon>
        <taxon>Nematoda</taxon>
        <taxon>Chromadorea</taxon>
        <taxon>Rhabditida</taxon>
        <taxon>Tylenchina</taxon>
        <taxon>Panagrolaimomorpha</taxon>
        <taxon>Panagrolaimoidea</taxon>
        <taxon>Panagrolaimidae</taxon>
        <taxon>Panagrolaimus</taxon>
    </lineage>
</organism>